<keyword evidence="1" id="KW-0175">Coiled coil</keyword>
<dbReference type="AlphaFoldDB" id="A0A166Z365"/>
<gene>
    <name evidence="3" type="ORF">CI238_03489</name>
</gene>
<evidence type="ECO:0000313" key="3">
    <source>
        <dbReference type="EMBL" id="KZL78379.1"/>
    </source>
</evidence>
<reference evidence="3 4" key="1">
    <citation type="submission" date="2015-06" db="EMBL/GenBank/DDBJ databases">
        <title>Survival trade-offs in plant roots during colonization by closely related pathogenic and mutualistic fungi.</title>
        <authorList>
            <person name="Hacquard S."/>
            <person name="Kracher B."/>
            <person name="Hiruma K."/>
            <person name="Weinman A."/>
            <person name="Muench P."/>
            <person name="Garrido Oter R."/>
            <person name="Ver Loren van Themaat E."/>
            <person name="Dallerey J.-F."/>
            <person name="Damm U."/>
            <person name="Henrissat B."/>
            <person name="Lespinet O."/>
            <person name="Thon M."/>
            <person name="Kemen E."/>
            <person name="McHardy A.C."/>
            <person name="Schulze-Lefert P."/>
            <person name="O'Connell R.J."/>
        </authorList>
    </citation>
    <scope>NUCLEOTIDE SEQUENCE [LARGE SCALE GENOMIC DNA]</scope>
    <source>
        <strain evidence="3 4">MAFF 238704</strain>
    </source>
</reference>
<dbReference type="CDD" id="cd14688">
    <property type="entry name" value="bZIP_YAP"/>
    <property type="match status" value="1"/>
</dbReference>
<dbReference type="EMBL" id="LFIW01002228">
    <property type="protein sequence ID" value="KZL78379.1"/>
    <property type="molecule type" value="Genomic_DNA"/>
</dbReference>
<evidence type="ECO:0000256" key="2">
    <source>
        <dbReference type="SAM" id="MobiDB-lite"/>
    </source>
</evidence>
<protein>
    <submittedName>
        <fullName evidence="3">Uncharacterized protein</fullName>
    </submittedName>
</protein>
<feature type="region of interest" description="Disordered" evidence="2">
    <location>
        <begin position="1"/>
        <end position="29"/>
    </location>
</feature>
<comment type="caution">
    <text evidence="3">The sequence shown here is derived from an EMBL/GenBank/DDBJ whole genome shotgun (WGS) entry which is preliminary data.</text>
</comment>
<dbReference type="STRING" id="1573173.A0A166Z365"/>
<evidence type="ECO:0000256" key="1">
    <source>
        <dbReference type="SAM" id="Coils"/>
    </source>
</evidence>
<name>A0A166Z365_COLIC</name>
<proteinExistence type="predicted"/>
<evidence type="ECO:0000313" key="4">
    <source>
        <dbReference type="Proteomes" id="UP000076584"/>
    </source>
</evidence>
<organism evidence="3 4">
    <name type="scientific">Colletotrichum incanum</name>
    <name type="common">Soybean anthracnose fungus</name>
    <dbReference type="NCBI Taxonomy" id="1573173"/>
    <lineage>
        <taxon>Eukaryota</taxon>
        <taxon>Fungi</taxon>
        <taxon>Dikarya</taxon>
        <taxon>Ascomycota</taxon>
        <taxon>Pezizomycotina</taxon>
        <taxon>Sordariomycetes</taxon>
        <taxon>Hypocreomycetidae</taxon>
        <taxon>Glomerellales</taxon>
        <taxon>Glomerellaceae</taxon>
        <taxon>Colletotrichum</taxon>
        <taxon>Colletotrichum spaethianum species complex</taxon>
    </lineage>
</organism>
<keyword evidence="4" id="KW-1185">Reference proteome</keyword>
<dbReference type="Gene3D" id="1.20.5.170">
    <property type="match status" value="1"/>
</dbReference>
<feature type="coiled-coil region" evidence="1">
    <location>
        <begin position="30"/>
        <end position="57"/>
    </location>
</feature>
<dbReference type="InterPro" id="IPR046347">
    <property type="entry name" value="bZIP_sf"/>
</dbReference>
<feature type="compositionally biased region" description="Basic residues" evidence="2">
    <location>
        <begin position="20"/>
        <end position="29"/>
    </location>
</feature>
<sequence length="375" mass="41883">MKRTMEDASQTDDDLAARRERGRKAQRAFRQRQITAINELREQNQAMQDAITSLARVAARLGSTELKDAVRHAQNAAGMENSDDVDDSYDECVRYGEPSRSQPKESSTAYLMNMSESGKFLDNGPTANTLSFSGNYQIPLSYRIDDGSSTPYKQSVANGQQLGYQSGRMSPRLSYGLFLERPLFRLTNPPVDIMPFLESSTTLSSVVFWTGLVWGFKLLQAALEGNRQAAATAQKIFGEIVPMKPDRTVLNGIHARLKFRNLGYVESDHPGYDPEGGIRIRNMMAQTCASNGTPLETYLRPDGAEEYIRNRLGEGYRAIELGLKGQGSLEDLSRVRQLIEKMIRSSVCLGDGPRWRINRLGKVLDSWLEGSITHV</sequence>
<dbReference type="Proteomes" id="UP000076584">
    <property type="component" value="Unassembled WGS sequence"/>
</dbReference>
<accession>A0A166Z365</accession>
<dbReference type="SUPFAM" id="SSF57959">
    <property type="entry name" value="Leucine zipper domain"/>
    <property type="match status" value="1"/>
</dbReference>
<dbReference type="GO" id="GO:0003700">
    <property type="term" value="F:DNA-binding transcription factor activity"/>
    <property type="evidence" value="ECO:0007669"/>
    <property type="project" value="InterPro"/>
</dbReference>